<evidence type="ECO:0000313" key="9">
    <source>
        <dbReference type="Proteomes" id="UP000480303"/>
    </source>
</evidence>
<dbReference type="RefSeq" id="WP_172208189.1">
    <property type="nucleotide sequence ID" value="NZ_BLLI01000017.1"/>
</dbReference>
<feature type="binding site" evidence="6">
    <location>
        <position position="144"/>
    </location>
    <ligand>
        <name>Zn(2+)</name>
        <dbReference type="ChEBI" id="CHEBI:29105"/>
        <note>catalytic</note>
    </ligand>
</feature>
<proteinExistence type="inferred from homology"/>
<evidence type="ECO:0000259" key="7">
    <source>
        <dbReference type="Pfam" id="PF08240"/>
    </source>
</evidence>
<dbReference type="InterPro" id="IPR034710">
    <property type="entry name" value="TarJ"/>
</dbReference>
<comment type="pathway">
    <text evidence="6">Cell wall biogenesis; poly(ribitol phosphate) teichoic acid biosynthesis.</text>
</comment>
<keyword evidence="3 6" id="KW-0479">Metal-binding</keyword>
<reference evidence="8 9" key="1">
    <citation type="submission" date="2020-02" db="EMBL/GenBank/DDBJ databases">
        <title>Draft genome sequence of Lactococcus sp. Hs30E4-3.</title>
        <authorList>
            <person name="Noda S."/>
            <person name="Yuki M."/>
            <person name="Ohkuma M."/>
        </authorList>
    </citation>
    <scope>NUCLEOTIDE SEQUENCE [LARGE SCALE GENOMIC DNA]</scope>
    <source>
        <strain evidence="8 9">Hs30E4-3</strain>
    </source>
</reference>
<dbReference type="HAMAP" id="MF_02069">
    <property type="entry name" value="TarJ"/>
    <property type="match status" value="1"/>
</dbReference>
<evidence type="ECO:0000256" key="5">
    <source>
        <dbReference type="ARBA" id="ARBA00023002"/>
    </source>
</evidence>
<dbReference type="EMBL" id="BLLI01000017">
    <property type="protein sequence ID" value="GFH42240.1"/>
    <property type="molecule type" value="Genomic_DNA"/>
</dbReference>
<evidence type="ECO:0000256" key="1">
    <source>
        <dbReference type="ARBA" id="ARBA00001947"/>
    </source>
</evidence>
<accession>A0A6A0B9W4</accession>
<evidence type="ECO:0000313" key="8">
    <source>
        <dbReference type="EMBL" id="GFH42240.1"/>
    </source>
</evidence>
<name>A0A6A0B9W4_9LACT</name>
<dbReference type="GO" id="GO:0008270">
    <property type="term" value="F:zinc ion binding"/>
    <property type="evidence" value="ECO:0007669"/>
    <property type="project" value="UniProtKB-UniRule"/>
</dbReference>
<dbReference type="GO" id="GO:0050256">
    <property type="term" value="F:ribitol-5-phosphate 2-dehydrogenase [NAD(P)+] activity"/>
    <property type="evidence" value="ECO:0007669"/>
    <property type="project" value="UniProtKB-UniRule"/>
</dbReference>
<keyword evidence="6" id="KW-0777">Teichoic acid biosynthesis</keyword>
<gene>
    <name evidence="6" type="primary">tarJ</name>
    <name evidence="8" type="ORF">Hs30E_07910</name>
</gene>
<dbReference type="PANTHER" id="PTHR43350:SF19">
    <property type="entry name" value="D-GULOSIDE 3-DEHYDROGENASE"/>
    <property type="match status" value="1"/>
</dbReference>
<dbReference type="Pfam" id="PF08240">
    <property type="entry name" value="ADH_N"/>
    <property type="match status" value="1"/>
</dbReference>
<feature type="binding site" evidence="6">
    <location>
        <position position="64"/>
    </location>
    <ligand>
        <name>Zn(2+)</name>
        <dbReference type="ChEBI" id="CHEBI:29105"/>
        <note>catalytic</note>
    </ligand>
</feature>
<organism evidence="8 9">
    <name type="scientific">Pseudolactococcus hodotermopsidis</name>
    <dbReference type="NCBI Taxonomy" id="2709157"/>
    <lineage>
        <taxon>Bacteria</taxon>
        <taxon>Bacillati</taxon>
        <taxon>Bacillota</taxon>
        <taxon>Bacilli</taxon>
        <taxon>Lactobacillales</taxon>
        <taxon>Streptococcaceae</taxon>
        <taxon>Pseudolactococcus</taxon>
    </lineage>
</organism>
<sequence length="341" mass="38592">MLNSVYRLVSPKQIEKVVVDEQVTGDTVIVRPTNLSICHADQRYFNGLRDKEILNQKLPMALIHEGMGEVVKDYSGEFEVGERVIIVPNTPFEHDDIVQENYLSTSKFRSSGYDGLMQEYVFARKDRLVRVLPDVPSNVAAYTELISVAMHGIKRLERVENSDKKIFGVWGDGNLGYIVSILLKSLYPNSKLYVFGKEEGKLEMFSFVDETFTIDAIPEELKVSNALECAGGKGSQYALDQIIDHIKPQGSIALMGVSENPIEVRTRMILEKGLTLSGSSRSGVEDFKDTINFLSKYETARKRFENLVGIERKITTIMDIYTFFEEDLASSWGKSVMKWEI</sequence>
<feature type="binding site" evidence="6">
    <location>
        <position position="38"/>
    </location>
    <ligand>
        <name>Zn(2+)</name>
        <dbReference type="ChEBI" id="CHEBI:29105"/>
        <note>catalytic</note>
    </ligand>
</feature>
<keyword evidence="6" id="KW-0521">NADP</keyword>
<dbReference type="Gene3D" id="3.90.180.10">
    <property type="entry name" value="Medium-chain alcohol dehydrogenases, catalytic domain"/>
    <property type="match status" value="1"/>
</dbReference>
<dbReference type="SUPFAM" id="SSF51735">
    <property type="entry name" value="NAD(P)-binding Rossmann-fold domains"/>
    <property type="match status" value="1"/>
</dbReference>
<feature type="domain" description="Alcohol dehydrogenase-like N-terminal" evidence="7">
    <location>
        <begin position="26"/>
        <end position="131"/>
    </location>
</feature>
<dbReference type="GO" id="GO:1902012">
    <property type="term" value="P:poly(ribitol phosphate) teichoic acid biosynthetic process"/>
    <property type="evidence" value="ECO:0007669"/>
    <property type="project" value="UniProtKB-UniRule"/>
</dbReference>
<dbReference type="Gene3D" id="3.40.50.720">
    <property type="entry name" value="NAD(P)-binding Rossmann-like Domain"/>
    <property type="match status" value="1"/>
</dbReference>
<dbReference type="PANTHER" id="PTHR43350">
    <property type="entry name" value="NAD-DEPENDENT ALCOHOL DEHYDROGENASE"/>
    <property type="match status" value="1"/>
</dbReference>
<evidence type="ECO:0000256" key="3">
    <source>
        <dbReference type="ARBA" id="ARBA00022723"/>
    </source>
</evidence>
<evidence type="ECO:0000256" key="4">
    <source>
        <dbReference type="ARBA" id="ARBA00022833"/>
    </source>
</evidence>
<keyword evidence="6" id="KW-0961">Cell wall biogenesis/degradation</keyword>
<comment type="function">
    <text evidence="6">Catalyzes the NADPH dependent reduction of D-ribulose 5-phosphate to D-ribitol 5-phosphate.</text>
</comment>
<comment type="similarity">
    <text evidence="2 6">Belongs to the zinc-containing alcohol dehydrogenase family.</text>
</comment>
<dbReference type="SUPFAM" id="SSF50129">
    <property type="entry name" value="GroES-like"/>
    <property type="match status" value="1"/>
</dbReference>
<dbReference type="AlphaFoldDB" id="A0A6A0B9W4"/>
<comment type="cofactor">
    <cofactor evidence="1 6">
        <name>Zn(2+)</name>
        <dbReference type="ChEBI" id="CHEBI:29105"/>
    </cofactor>
</comment>
<keyword evidence="4 6" id="KW-0862">Zinc</keyword>
<dbReference type="Proteomes" id="UP000480303">
    <property type="component" value="Unassembled WGS sequence"/>
</dbReference>
<feature type="binding site" evidence="6">
    <location>
        <position position="65"/>
    </location>
    <ligand>
        <name>Zn(2+)</name>
        <dbReference type="ChEBI" id="CHEBI:29105"/>
        <note>catalytic</note>
    </ligand>
</feature>
<dbReference type="InterPro" id="IPR011032">
    <property type="entry name" value="GroES-like_sf"/>
</dbReference>
<keyword evidence="9" id="KW-1185">Reference proteome</keyword>
<dbReference type="GO" id="GO:0071555">
    <property type="term" value="P:cell wall organization"/>
    <property type="evidence" value="ECO:0007669"/>
    <property type="project" value="UniProtKB-KW"/>
</dbReference>
<comment type="caution">
    <text evidence="8">The sequence shown here is derived from an EMBL/GenBank/DDBJ whole genome shotgun (WGS) entry which is preliminary data.</text>
</comment>
<evidence type="ECO:0000256" key="2">
    <source>
        <dbReference type="ARBA" id="ARBA00008072"/>
    </source>
</evidence>
<protein>
    <recommendedName>
        <fullName evidence="6">Ribulose-5-phosphate reductase</fullName>
        <shortName evidence="6">Ribulose-5-P reductase</shortName>
        <ecNumber evidence="6">1.1.1.405</ecNumber>
    </recommendedName>
    <alternativeName>
        <fullName evidence="6">Ribitol-5-phosphate dehydrogenase</fullName>
    </alternativeName>
</protein>
<comment type="catalytic activity">
    <reaction evidence="6">
        <text>D-ribitol 5-phosphate + NADP(+) = D-ribulose 5-phosphate + NADPH + H(+)</text>
        <dbReference type="Rhea" id="RHEA:19921"/>
        <dbReference type="ChEBI" id="CHEBI:15378"/>
        <dbReference type="ChEBI" id="CHEBI:57695"/>
        <dbReference type="ChEBI" id="CHEBI:57783"/>
        <dbReference type="ChEBI" id="CHEBI:58121"/>
        <dbReference type="ChEBI" id="CHEBI:58349"/>
        <dbReference type="EC" id="1.1.1.405"/>
    </reaction>
</comment>
<dbReference type="InterPro" id="IPR013154">
    <property type="entry name" value="ADH-like_N"/>
</dbReference>
<dbReference type="InterPro" id="IPR036291">
    <property type="entry name" value="NAD(P)-bd_dom_sf"/>
</dbReference>
<dbReference type="UniPathway" id="UPA00790"/>
<evidence type="ECO:0000256" key="6">
    <source>
        <dbReference type="HAMAP-Rule" id="MF_02069"/>
    </source>
</evidence>
<keyword evidence="5 6" id="KW-0560">Oxidoreductase</keyword>
<dbReference type="EC" id="1.1.1.405" evidence="6"/>